<dbReference type="EMBL" id="KN840519">
    <property type="protein sequence ID" value="KIP06387.1"/>
    <property type="molecule type" value="Genomic_DNA"/>
</dbReference>
<name>A0A0C3S6T6_PHLG1</name>
<dbReference type="Proteomes" id="UP000053257">
    <property type="component" value="Unassembled WGS sequence"/>
</dbReference>
<dbReference type="AlphaFoldDB" id="A0A0C3S6T6"/>
<sequence length="198" mass="22074">MVLKHASQPGLIIEARSKFSDLLLTMPAKQYHTFVDFTDGPLHRGVVVPQEVYAAPAGQNFSPQPPLSFSVNGVLGVRLEDALRQPVLGLADGDVPPNIHISSTRLTLRVSWPGYHLSNYQGAIQLFDNKNHSSPRNLTHIAYQIAKCIQTFYNEQSRVTGADAGWQLSRYPFERLYLLQLRQVANGSWQPVLSVDIP</sequence>
<organism evidence="1 2">
    <name type="scientific">Phlebiopsis gigantea (strain 11061_1 CR5-6)</name>
    <name type="common">White-rot fungus</name>
    <name type="synonym">Peniophora gigantea</name>
    <dbReference type="NCBI Taxonomy" id="745531"/>
    <lineage>
        <taxon>Eukaryota</taxon>
        <taxon>Fungi</taxon>
        <taxon>Dikarya</taxon>
        <taxon>Basidiomycota</taxon>
        <taxon>Agaricomycotina</taxon>
        <taxon>Agaricomycetes</taxon>
        <taxon>Polyporales</taxon>
        <taxon>Phanerochaetaceae</taxon>
        <taxon>Phlebiopsis</taxon>
    </lineage>
</organism>
<dbReference type="OrthoDB" id="2799313at2759"/>
<keyword evidence="2" id="KW-1185">Reference proteome</keyword>
<gene>
    <name evidence="1" type="ORF">PHLGIDRAFT_119015</name>
</gene>
<evidence type="ECO:0000313" key="1">
    <source>
        <dbReference type="EMBL" id="KIP06387.1"/>
    </source>
</evidence>
<accession>A0A0C3S6T6</accession>
<protein>
    <submittedName>
        <fullName evidence="1">Uncharacterized protein</fullName>
    </submittedName>
</protein>
<reference evidence="1 2" key="1">
    <citation type="journal article" date="2014" name="PLoS Genet.">
        <title>Analysis of the Phlebiopsis gigantea genome, transcriptome and secretome provides insight into its pioneer colonization strategies of wood.</title>
        <authorList>
            <person name="Hori C."/>
            <person name="Ishida T."/>
            <person name="Igarashi K."/>
            <person name="Samejima M."/>
            <person name="Suzuki H."/>
            <person name="Master E."/>
            <person name="Ferreira P."/>
            <person name="Ruiz-Duenas F.J."/>
            <person name="Held B."/>
            <person name="Canessa P."/>
            <person name="Larrondo L.F."/>
            <person name="Schmoll M."/>
            <person name="Druzhinina I.S."/>
            <person name="Kubicek C.P."/>
            <person name="Gaskell J.A."/>
            <person name="Kersten P."/>
            <person name="St John F."/>
            <person name="Glasner J."/>
            <person name="Sabat G."/>
            <person name="Splinter BonDurant S."/>
            <person name="Syed K."/>
            <person name="Yadav J."/>
            <person name="Mgbeahuruike A.C."/>
            <person name="Kovalchuk A."/>
            <person name="Asiegbu F.O."/>
            <person name="Lackner G."/>
            <person name="Hoffmeister D."/>
            <person name="Rencoret J."/>
            <person name="Gutierrez A."/>
            <person name="Sun H."/>
            <person name="Lindquist E."/>
            <person name="Barry K."/>
            <person name="Riley R."/>
            <person name="Grigoriev I.V."/>
            <person name="Henrissat B."/>
            <person name="Kues U."/>
            <person name="Berka R.M."/>
            <person name="Martinez A.T."/>
            <person name="Covert S.F."/>
            <person name="Blanchette R.A."/>
            <person name="Cullen D."/>
        </authorList>
    </citation>
    <scope>NUCLEOTIDE SEQUENCE [LARGE SCALE GENOMIC DNA]</scope>
    <source>
        <strain evidence="1 2">11061_1 CR5-6</strain>
    </source>
</reference>
<evidence type="ECO:0000313" key="2">
    <source>
        <dbReference type="Proteomes" id="UP000053257"/>
    </source>
</evidence>
<dbReference type="HOGENOM" id="CLU_094687_1_0_1"/>
<proteinExistence type="predicted"/>